<evidence type="ECO:0000313" key="9">
    <source>
        <dbReference type="Proteomes" id="UP000240883"/>
    </source>
</evidence>
<proteinExistence type="inferred from homology"/>
<evidence type="ECO:0000256" key="3">
    <source>
        <dbReference type="ARBA" id="ARBA00022692"/>
    </source>
</evidence>
<feature type="compositionally biased region" description="Basic and acidic residues" evidence="6">
    <location>
        <begin position="83"/>
        <end position="122"/>
    </location>
</feature>
<feature type="region of interest" description="Disordered" evidence="6">
    <location>
        <begin position="396"/>
        <end position="472"/>
    </location>
</feature>
<feature type="transmembrane region" description="Helical" evidence="7">
    <location>
        <begin position="845"/>
        <end position="874"/>
    </location>
</feature>
<dbReference type="Pfam" id="PF05346">
    <property type="entry name" value="DUF747"/>
    <property type="match status" value="1"/>
</dbReference>
<evidence type="ECO:0000256" key="7">
    <source>
        <dbReference type="SAM" id="Phobius"/>
    </source>
</evidence>
<keyword evidence="3 7" id="KW-0812">Transmembrane</keyword>
<name>A0A2T2P7V3_CORCC</name>
<keyword evidence="5 7" id="KW-0472">Membrane</keyword>
<evidence type="ECO:0000313" key="8">
    <source>
        <dbReference type="EMBL" id="PSN73745.1"/>
    </source>
</evidence>
<gene>
    <name evidence="8" type="ORF">BS50DRAFT_515296</name>
</gene>
<feature type="transmembrane region" description="Helical" evidence="7">
    <location>
        <begin position="346"/>
        <end position="369"/>
    </location>
</feature>
<feature type="region of interest" description="Disordered" evidence="6">
    <location>
        <begin position="1"/>
        <end position="30"/>
    </location>
</feature>
<keyword evidence="4 7" id="KW-1133">Transmembrane helix</keyword>
<reference evidence="8 9" key="1">
    <citation type="journal article" date="2018" name="Front. Microbiol.">
        <title>Genome-Wide Analysis of Corynespora cassiicola Leaf Fall Disease Putative Effectors.</title>
        <authorList>
            <person name="Lopez D."/>
            <person name="Ribeiro S."/>
            <person name="Label P."/>
            <person name="Fumanal B."/>
            <person name="Venisse J.S."/>
            <person name="Kohler A."/>
            <person name="de Oliveira R.R."/>
            <person name="Labutti K."/>
            <person name="Lipzen A."/>
            <person name="Lail K."/>
            <person name="Bauer D."/>
            <person name="Ohm R.A."/>
            <person name="Barry K.W."/>
            <person name="Spatafora J."/>
            <person name="Grigoriev I.V."/>
            <person name="Martin F.M."/>
            <person name="Pujade-Renaud V."/>
        </authorList>
    </citation>
    <scope>NUCLEOTIDE SEQUENCE [LARGE SCALE GENOMIC DNA]</scope>
    <source>
        <strain evidence="8 9">Philippines</strain>
    </source>
</reference>
<comment type="similarity">
    <text evidence="2">Belongs to the TAPT1 family.</text>
</comment>
<evidence type="ECO:0000256" key="5">
    <source>
        <dbReference type="ARBA" id="ARBA00023136"/>
    </source>
</evidence>
<feature type="region of interest" description="Disordered" evidence="6">
    <location>
        <begin position="203"/>
        <end position="276"/>
    </location>
</feature>
<dbReference type="EMBL" id="KZ678129">
    <property type="protein sequence ID" value="PSN73745.1"/>
    <property type="molecule type" value="Genomic_DNA"/>
</dbReference>
<evidence type="ECO:0000256" key="1">
    <source>
        <dbReference type="ARBA" id="ARBA00004141"/>
    </source>
</evidence>
<dbReference type="GO" id="GO:0005789">
    <property type="term" value="C:endoplasmic reticulum membrane"/>
    <property type="evidence" value="ECO:0007669"/>
    <property type="project" value="TreeGrafter"/>
</dbReference>
<dbReference type="PANTHER" id="PTHR13317:SF4">
    <property type="entry name" value="TRANSMEMBRANE ANTERIOR POSTERIOR TRANSFORMATION PROTEIN 1 HOMOLOG"/>
    <property type="match status" value="1"/>
</dbReference>
<dbReference type="STRING" id="1448308.A0A2T2P7V3"/>
<feature type="compositionally biased region" description="Basic residues" evidence="6">
    <location>
        <begin position="458"/>
        <end position="470"/>
    </location>
</feature>
<feature type="compositionally biased region" description="Polar residues" evidence="6">
    <location>
        <begin position="203"/>
        <end position="215"/>
    </location>
</feature>
<dbReference type="OrthoDB" id="5376140at2759"/>
<comment type="subcellular location">
    <subcellularLocation>
        <location evidence="1">Membrane</location>
        <topology evidence="1">Multi-pass membrane protein</topology>
    </subcellularLocation>
</comment>
<feature type="transmembrane region" description="Helical" evidence="7">
    <location>
        <begin position="562"/>
        <end position="584"/>
    </location>
</feature>
<evidence type="ECO:0000256" key="4">
    <source>
        <dbReference type="ARBA" id="ARBA00022989"/>
    </source>
</evidence>
<evidence type="ECO:0000256" key="6">
    <source>
        <dbReference type="SAM" id="MobiDB-lite"/>
    </source>
</evidence>
<dbReference type="AlphaFoldDB" id="A0A2T2P7V3"/>
<feature type="compositionally biased region" description="Low complexity" evidence="6">
    <location>
        <begin position="421"/>
        <end position="438"/>
    </location>
</feature>
<evidence type="ECO:0000256" key="2">
    <source>
        <dbReference type="ARBA" id="ARBA00008803"/>
    </source>
</evidence>
<accession>A0A2T2P7V3</accession>
<dbReference type="PANTHER" id="PTHR13317">
    <property type="entry name" value="TRANSMEMBRANE ANTERIOR POSTERIOR TRANSFORMATION PROTEIN 1 HOMOLOG"/>
    <property type="match status" value="1"/>
</dbReference>
<protein>
    <submittedName>
        <fullName evidence="8">DUF747-domain-containing protein</fullName>
    </submittedName>
</protein>
<feature type="region of interest" description="Disordered" evidence="6">
    <location>
        <begin position="67"/>
        <end position="186"/>
    </location>
</feature>
<dbReference type="Proteomes" id="UP000240883">
    <property type="component" value="Unassembled WGS sequence"/>
</dbReference>
<feature type="compositionally biased region" description="Polar residues" evidence="6">
    <location>
        <begin position="1"/>
        <end position="10"/>
    </location>
</feature>
<dbReference type="InterPro" id="IPR008010">
    <property type="entry name" value="Tatp1"/>
</dbReference>
<organism evidence="8 9">
    <name type="scientific">Corynespora cassiicola Philippines</name>
    <dbReference type="NCBI Taxonomy" id="1448308"/>
    <lineage>
        <taxon>Eukaryota</taxon>
        <taxon>Fungi</taxon>
        <taxon>Dikarya</taxon>
        <taxon>Ascomycota</taxon>
        <taxon>Pezizomycotina</taxon>
        <taxon>Dothideomycetes</taxon>
        <taxon>Pleosporomycetidae</taxon>
        <taxon>Pleosporales</taxon>
        <taxon>Corynesporascaceae</taxon>
        <taxon>Corynespora</taxon>
    </lineage>
</organism>
<sequence>MSGATSSAPSGETPMADQLPTPSVSPEPDDVVLVLDEGHLLDTENATAPQNLGEEKADIQLVSFVAPRSRRPSLGEEAAVSDASEKTRHVQIKRPGDGRRKSSVSEHDKLLRLSPKQIHDLTNEPASIPVRTATPIPEDVLESDKPEVQADSTTNSKGLGVTLEPPIELGEASERRSSSRSRAVSQEKEIVIVKGAASQLNVNRPSLGARSTTTPPIIRRKYSGQKSQTLDGEEKDKRPTKHVPPPLNLEKDNPGPSLKIPPQDRHRDAPSPMPPSIPLPPMSMPTFLSLELSAERPSPLYIYRPSSSDFPYESSKIKYERLVNFLFLPPKLESILGFGALACLDAWMHVLTILPIRFFFALGILVRWWGYVIIKEFRDIWSFVYTGIGRMWRRRRNTDAPPTPVLNTPAEEEPPPRSRRPSITAASAPASGPTTTARENGKPGTTFHFPELKEPPKRPRNSRYRHRRTKSTPSALLPSHKADILKGLLVISSCAILMRFDASRMYHGIRGQSAIKLYVIYNVLEVCDRLLSAVGQDVLECLFSRETLDRNADGRSKVIRPFWMFVLALVYNVAHATALFYQVITLNVAVNSYSNALLTLLLSNQFVEIKGTVFKKFEKENLFQVTCADIVERFQLWLMLLIIAMRNIVEVGGLSIGSSTFWSNSFGVGGNSTTTAPFSASSIIPLSFTIFPKWIGQVLNPFLLVLGSEMLVDWLKHAYITKFNQTKPEVYGKFLDVLAKDYYSNAFTDPNLTRRLGLPVLPLSCLFIRAAIQTYHMFIATHMPLPFPSTSTSLASNPPTSSPATTAALAHIDQIFRRALGRSTFGAGVAEQSWYNFSSWSLDDAIAGATMLIVFLVGYLFILAFKLILGMLLLRVARNRYHGMKQREMMSVETGGKRIGGWGVVDVDEEKRRWIYSDDPEGLRNLKERDEKQRQKEEKERERGTSFGHVSRYAMVAKRIW</sequence>
<keyword evidence="9" id="KW-1185">Reference proteome</keyword>